<feature type="domain" description="EGF-like" evidence="7">
    <location>
        <begin position="34"/>
        <end position="65"/>
    </location>
</feature>
<sequence length="750" mass="82160">MGSSTISGLLFLLLCAVSVDSKRNKCEMSWFGPECQYQCHCKGVCSNDGQCDQGCQKGWFGPECQYEDIAILAGPKDNNLTDGDDSTCISDSKSRSFTLTFEASSLYPVTWMRLTVNDMGNRDKLQTIGIEFKPPAKCTNKKMTTSDLVSVDVHCDKSVLINQLILTGDVVPFLCSVHVTAGRNVAIRQPTNQSSDYSDSMCDETCSYSSNAVDGSTNTDLYSQSCTHTKEENKPYWNLNFRRPYLISKYKIYNRNAHQLRLRNFHITNWNSQTLVFNYTNQGREIRSSYTVLQPSSVSDKAVTNIAVHLLQDGKGMITICEFQVFGETVCSQGRYGRDCELTCSCRNQSEACLVSTGGCASGCRDGYIGAGCQTACTSKYFGKGCAQKCDEKCLDQLCHYVNGLCLRCLPGRTGPLCDRTCPVFTFGDACSQNCSKNCAGAGQCDPSTGACASGCKPGYIGDHCIDKCDNNTYGSDCSMSCSPHCKLDENMPDELCHHYNGHCVHGCQPGYDGWQCQEECAPTYFGEDCKNKCNPNCLDQFCDHISGQCLVCPAGKSGIFCENGECHAPFYGNNCRDQCSTNCALQACNSTTGICLDCPPGKVGDMCQTDCEPTYYGPDCSLRCNKGCLNQLCNGTTGFCFKCPTYVTGDHCELNATDIPDEANVTNWQNLSVPEKLAMEAEHSSKSLVPIVLGVFVGGFLAGAAVIVFIIFWRYHHIGSKYLLCVDTSKSSDTSDRDVFTFEKTNEES</sequence>
<dbReference type="OMA" id="FNIANIK"/>
<evidence type="ECO:0000313" key="9">
    <source>
        <dbReference type="Proteomes" id="UP001165740"/>
    </source>
</evidence>
<dbReference type="InterPro" id="IPR042635">
    <property type="entry name" value="MEGF10/SREC1/2-like"/>
</dbReference>
<dbReference type="InterPro" id="IPR008979">
    <property type="entry name" value="Galactose-bd-like_sf"/>
</dbReference>
<accession>A0A9W3AC15</accession>
<feature type="domain" description="EGF-like" evidence="7">
    <location>
        <begin position="434"/>
        <end position="466"/>
    </location>
</feature>
<dbReference type="InterPro" id="IPR000742">
    <property type="entry name" value="EGF"/>
</dbReference>
<evidence type="ECO:0000313" key="11">
    <source>
        <dbReference type="RefSeq" id="XP_055884734.1"/>
    </source>
</evidence>
<dbReference type="GO" id="GO:0005044">
    <property type="term" value="F:scavenger receptor activity"/>
    <property type="evidence" value="ECO:0007669"/>
    <property type="project" value="InterPro"/>
</dbReference>
<dbReference type="RefSeq" id="XP_055884735.1">
    <property type="nucleotide sequence ID" value="XM_056028760.1"/>
</dbReference>
<feature type="domain" description="EGF-like" evidence="7">
    <location>
        <begin position="566"/>
        <end position="609"/>
    </location>
</feature>
<evidence type="ECO:0000256" key="1">
    <source>
        <dbReference type="ARBA" id="ARBA00022536"/>
    </source>
</evidence>
<dbReference type="GeneID" id="106075199"/>
<evidence type="ECO:0000256" key="2">
    <source>
        <dbReference type="ARBA" id="ARBA00022723"/>
    </source>
</evidence>
<evidence type="ECO:0000259" key="8">
    <source>
        <dbReference type="SMART" id="SM00607"/>
    </source>
</evidence>
<feature type="domain" description="EGF-like" evidence="7">
    <location>
        <begin position="620"/>
        <end position="654"/>
    </location>
</feature>
<evidence type="ECO:0000313" key="10">
    <source>
        <dbReference type="RefSeq" id="XP_055884733.1"/>
    </source>
</evidence>
<evidence type="ECO:0000256" key="6">
    <source>
        <dbReference type="SAM" id="SignalP"/>
    </source>
</evidence>
<dbReference type="PANTHER" id="PTHR24043">
    <property type="entry name" value="SCAVENGER RECEPTOR CLASS F"/>
    <property type="match status" value="1"/>
</dbReference>
<keyword evidence="2" id="KW-0479">Metal-binding</keyword>
<dbReference type="RefSeq" id="XP_055884733.1">
    <property type="nucleotide sequence ID" value="XM_056028758.1"/>
</dbReference>
<dbReference type="Gene3D" id="2.60.120.260">
    <property type="entry name" value="Galactose-binding domain-like"/>
    <property type="match status" value="1"/>
</dbReference>
<dbReference type="SUPFAM" id="SSF49785">
    <property type="entry name" value="Galactose-binding domain-like"/>
    <property type="match status" value="1"/>
</dbReference>
<dbReference type="Proteomes" id="UP001165740">
    <property type="component" value="Chromosome 5"/>
</dbReference>
<keyword evidence="1" id="KW-0245">EGF-like domain</keyword>
<dbReference type="CDD" id="cd00055">
    <property type="entry name" value="EGF_Lam"/>
    <property type="match status" value="1"/>
</dbReference>
<dbReference type="AlphaFoldDB" id="A0A9W3AC15"/>
<dbReference type="GO" id="GO:0046872">
    <property type="term" value="F:metal ion binding"/>
    <property type="evidence" value="ECO:0007669"/>
    <property type="project" value="UniProtKB-KW"/>
</dbReference>
<feature type="domain" description="EGF-like" evidence="7">
    <location>
        <begin position="477"/>
        <end position="518"/>
    </location>
</feature>
<evidence type="ECO:0000256" key="4">
    <source>
        <dbReference type="ARBA" id="ARBA00023157"/>
    </source>
</evidence>
<dbReference type="InterPro" id="IPR006585">
    <property type="entry name" value="FTP1"/>
</dbReference>
<dbReference type="SMART" id="SM00607">
    <property type="entry name" value="FTP"/>
    <property type="match status" value="1"/>
</dbReference>
<dbReference type="RefSeq" id="XP_055884734.1">
    <property type="nucleotide sequence ID" value="XM_056028759.1"/>
</dbReference>
<keyword evidence="9" id="KW-1185">Reference proteome</keyword>
<dbReference type="Gene3D" id="2.170.300.10">
    <property type="entry name" value="Tie2 ligand-binding domain superfamily"/>
    <property type="match status" value="2"/>
</dbReference>
<evidence type="ECO:0000256" key="3">
    <source>
        <dbReference type="ARBA" id="ARBA00022837"/>
    </source>
</evidence>
<feature type="domain" description="EGF-like" evidence="7">
    <location>
        <begin position="520"/>
        <end position="563"/>
    </location>
</feature>
<dbReference type="PANTHER" id="PTHR24043:SF8">
    <property type="entry name" value="EGF-LIKE DOMAIN-CONTAINING PROTEIN"/>
    <property type="match status" value="1"/>
</dbReference>
<feature type="domain" description="EGF-like" evidence="7">
    <location>
        <begin position="385"/>
        <end position="419"/>
    </location>
</feature>
<evidence type="ECO:0000256" key="5">
    <source>
        <dbReference type="SAM" id="Phobius"/>
    </source>
</evidence>
<proteinExistence type="predicted"/>
<feature type="chain" id="PRO_5044702781" evidence="6">
    <location>
        <begin position="22"/>
        <end position="750"/>
    </location>
</feature>
<feature type="signal peptide" evidence="6">
    <location>
        <begin position="1"/>
        <end position="21"/>
    </location>
</feature>
<dbReference type="SMART" id="SM00181">
    <property type="entry name" value="EGF"/>
    <property type="match status" value="8"/>
</dbReference>
<protein>
    <submittedName>
        <fullName evidence="10 11">Protein jagged-1-like</fullName>
    </submittedName>
</protein>
<dbReference type="InterPro" id="IPR002049">
    <property type="entry name" value="LE_dom"/>
</dbReference>
<dbReference type="OrthoDB" id="6153166at2759"/>
<keyword evidence="5" id="KW-1133">Transmembrane helix</keyword>
<evidence type="ECO:0000313" key="12">
    <source>
        <dbReference type="RefSeq" id="XP_055884735.1"/>
    </source>
</evidence>
<organism evidence="9 11">
    <name type="scientific">Biomphalaria glabrata</name>
    <name type="common">Bloodfluke planorb</name>
    <name type="synonym">Freshwater snail</name>
    <dbReference type="NCBI Taxonomy" id="6526"/>
    <lineage>
        <taxon>Eukaryota</taxon>
        <taxon>Metazoa</taxon>
        <taxon>Spiralia</taxon>
        <taxon>Lophotrochozoa</taxon>
        <taxon>Mollusca</taxon>
        <taxon>Gastropoda</taxon>
        <taxon>Heterobranchia</taxon>
        <taxon>Euthyneura</taxon>
        <taxon>Panpulmonata</taxon>
        <taxon>Hygrophila</taxon>
        <taxon>Lymnaeoidea</taxon>
        <taxon>Planorbidae</taxon>
        <taxon>Biomphalaria</taxon>
    </lineage>
</organism>
<feature type="transmembrane region" description="Helical" evidence="5">
    <location>
        <begin position="689"/>
        <end position="714"/>
    </location>
</feature>
<keyword evidence="3" id="KW-0106">Calcium</keyword>
<name>A0A9W3AC15_BIOGL</name>
<keyword evidence="6" id="KW-0732">Signal</keyword>
<dbReference type="Pfam" id="PF22633">
    <property type="entry name" value="F5_F8_type_C_2"/>
    <property type="match status" value="1"/>
</dbReference>
<feature type="domain" description="EGF-like" evidence="7">
    <location>
        <begin position="339"/>
        <end position="374"/>
    </location>
</feature>
<keyword evidence="5" id="KW-0812">Transmembrane</keyword>
<feature type="domain" description="Fucolectin tachylectin-4 pentraxin-1" evidence="8">
    <location>
        <begin position="182"/>
        <end position="334"/>
    </location>
</feature>
<keyword evidence="4" id="KW-1015">Disulfide bond</keyword>
<gene>
    <name evidence="10 11 12" type="primary">LOC106075199</name>
</gene>
<keyword evidence="5" id="KW-0472">Membrane</keyword>
<evidence type="ECO:0000259" key="7">
    <source>
        <dbReference type="SMART" id="SM00181"/>
    </source>
</evidence>
<reference evidence="10 11" key="1">
    <citation type="submission" date="2025-04" db="UniProtKB">
        <authorList>
            <consortium name="RefSeq"/>
        </authorList>
    </citation>
    <scope>IDENTIFICATION</scope>
</reference>